<reference evidence="9" key="2">
    <citation type="submission" date="2021-02" db="EMBL/GenBank/DDBJ databases">
        <authorList>
            <person name="Kimball J.A."/>
            <person name="Haas M.W."/>
            <person name="Macchietto M."/>
            <person name="Kono T."/>
            <person name="Duquette J."/>
            <person name="Shao M."/>
        </authorList>
    </citation>
    <scope>NUCLEOTIDE SEQUENCE</scope>
    <source>
        <tissue evidence="9">Fresh leaf tissue</tissue>
    </source>
</reference>
<dbReference type="PANTHER" id="PTHR45717:SF15">
    <property type="entry name" value="AGL218WP"/>
    <property type="match status" value="1"/>
</dbReference>
<evidence type="ECO:0000256" key="2">
    <source>
        <dbReference type="ARBA" id="ARBA00007626"/>
    </source>
</evidence>
<evidence type="ECO:0000313" key="9">
    <source>
        <dbReference type="EMBL" id="KAG8052582.1"/>
    </source>
</evidence>
<protein>
    <recommendedName>
        <fullName evidence="8">PROP1-like PPR domain-containing protein</fullName>
    </recommendedName>
</protein>
<evidence type="ECO:0000256" key="1">
    <source>
        <dbReference type="ARBA" id="ARBA00004173"/>
    </source>
</evidence>
<dbReference type="PANTHER" id="PTHR45717">
    <property type="entry name" value="OS12G0527900 PROTEIN"/>
    <property type="match status" value="1"/>
</dbReference>
<evidence type="ECO:0000313" key="10">
    <source>
        <dbReference type="Proteomes" id="UP000729402"/>
    </source>
</evidence>
<evidence type="ECO:0000259" key="8">
    <source>
        <dbReference type="Pfam" id="PF17177"/>
    </source>
</evidence>
<keyword evidence="5" id="KW-0496">Mitochondrion</keyword>
<accession>A0A8J5RR61</accession>
<dbReference type="NCBIfam" id="TIGR00756">
    <property type="entry name" value="PPR"/>
    <property type="match status" value="2"/>
</dbReference>
<dbReference type="FunFam" id="1.25.40.10:FF:000744">
    <property type="entry name" value="Pentatricopeptide repeat-containing protein, mitochondrial"/>
    <property type="match status" value="1"/>
</dbReference>
<comment type="subcellular location">
    <subcellularLocation>
        <location evidence="1">Mitochondrion</location>
    </subcellularLocation>
</comment>
<proteinExistence type="inferred from homology"/>
<dbReference type="AlphaFoldDB" id="A0A8J5RR61"/>
<feature type="region of interest" description="Disordered" evidence="7">
    <location>
        <begin position="73"/>
        <end position="118"/>
    </location>
</feature>
<evidence type="ECO:0000256" key="7">
    <source>
        <dbReference type="SAM" id="MobiDB-lite"/>
    </source>
</evidence>
<evidence type="ECO:0000256" key="4">
    <source>
        <dbReference type="ARBA" id="ARBA00022946"/>
    </source>
</evidence>
<comment type="caution">
    <text evidence="9">The sequence shown here is derived from an EMBL/GenBank/DDBJ whole genome shotgun (WGS) entry which is preliminary data.</text>
</comment>
<sequence>MWALRRTGNPLRVRAHQVISSRGCANLEILLNGDGNHVEKHREVNCQCCHQTKPSVIQSLFSSGQFMWSRGFSSQAGANSGDKEDELDDGFSDLEVPPETVNKDSGLTSSDENSDEDTIDAIGLSEVEADAKSEEPRNKASKSTLLKALLDGPRNGATEAVKKWLNDGNTVDRSDIFNTIFNLRKRKLFIKALQLLEYLEESKLLDFGERDYASRLDLVAKVHGVHNAEKYIEDIPASHRSEVVYRTLLANYVVASNVRKAEQVFNKMKDLGFPVTIFCCNQLLLLYKRVDKKKIGDVLTMMEKENVKPSLFTYKLLVDIKGSARDIEDMEKVIQTMQDDGIEPDLTIQATIAKHYIFGGHREKAEKILEQIEGDDIKENRAACKFVLPLYAFLGKNTEAERIWKICEANASLGECMSAIQAFGKLGDVEKAEEIFDNSFKSWKKLSSKFYNAMLTVYAHKNLFDKGKELAKRMGDGACRIDPLTLDSLVKLHVDAGQVEKADFILRKLARQNKIKPLYNTYLTLLDSYSKKGDIHNAEKVFSNLRQMGYTGRIRQYQVLLQAYVNAKAPAYGFKERMKADDMFPNRAVASLLSAADPFNKKNAISELLD</sequence>
<reference evidence="9" key="1">
    <citation type="journal article" date="2021" name="bioRxiv">
        <title>Whole Genome Assembly and Annotation of Northern Wild Rice, Zizania palustris L., Supports a Whole Genome Duplication in the Zizania Genus.</title>
        <authorList>
            <person name="Haas M."/>
            <person name="Kono T."/>
            <person name="Macchietto M."/>
            <person name="Millas R."/>
            <person name="McGilp L."/>
            <person name="Shao M."/>
            <person name="Duquette J."/>
            <person name="Hirsch C.N."/>
            <person name="Kimball J."/>
        </authorList>
    </citation>
    <scope>NUCLEOTIDE SEQUENCE</scope>
    <source>
        <tissue evidence="9">Fresh leaf tissue</tissue>
    </source>
</reference>
<name>A0A8J5RR61_ZIZPA</name>
<gene>
    <name evidence="9" type="ORF">GUJ93_ZPchr0001g30096</name>
</gene>
<feature type="compositionally biased region" description="Acidic residues" evidence="7">
    <location>
        <begin position="83"/>
        <end position="92"/>
    </location>
</feature>
<evidence type="ECO:0000256" key="5">
    <source>
        <dbReference type="ARBA" id="ARBA00023128"/>
    </source>
</evidence>
<dbReference type="OrthoDB" id="739241at2759"/>
<dbReference type="Proteomes" id="UP000729402">
    <property type="component" value="Unassembled WGS sequence"/>
</dbReference>
<dbReference type="Pfam" id="PF17177">
    <property type="entry name" value="PPR_long"/>
    <property type="match status" value="1"/>
</dbReference>
<organism evidence="9 10">
    <name type="scientific">Zizania palustris</name>
    <name type="common">Northern wild rice</name>
    <dbReference type="NCBI Taxonomy" id="103762"/>
    <lineage>
        <taxon>Eukaryota</taxon>
        <taxon>Viridiplantae</taxon>
        <taxon>Streptophyta</taxon>
        <taxon>Embryophyta</taxon>
        <taxon>Tracheophyta</taxon>
        <taxon>Spermatophyta</taxon>
        <taxon>Magnoliopsida</taxon>
        <taxon>Liliopsida</taxon>
        <taxon>Poales</taxon>
        <taxon>Poaceae</taxon>
        <taxon>BOP clade</taxon>
        <taxon>Oryzoideae</taxon>
        <taxon>Oryzeae</taxon>
        <taxon>Zizaniinae</taxon>
        <taxon>Zizania</taxon>
    </lineage>
</organism>
<keyword evidence="3" id="KW-0677">Repeat</keyword>
<dbReference type="EMBL" id="JAAALK010000288">
    <property type="protein sequence ID" value="KAG8052582.1"/>
    <property type="molecule type" value="Genomic_DNA"/>
</dbReference>
<feature type="repeat" description="PPR" evidence="6">
    <location>
        <begin position="241"/>
        <end position="275"/>
    </location>
</feature>
<evidence type="ECO:0000256" key="3">
    <source>
        <dbReference type="ARBA" id="ARBA00022737"/>
    </source>
</evidence>
<dbReference type="FunFam" id="1.25.40.10:FF:000394">
    <property type="entry name" value="Pentatricopeptide repeat-containing protein, mitochondrial"/>
    <property type="match status" value="1"/>
</dbReference>
<dbReference type="GO" id="GO:0003729">
    <property type="term" value="F:mRNA binding"/>
    <property type="evidence" value="ECO:0007669"/>
    <property type="project" value="UniProtKB-ARBA"/>
</dbReference>
<keyword evidence="10" id="KW-1185">Reference proteome</keyword>
<dbReference type="Pfam" id="PF13812">
    <property type="entry name" value="PPR_3"/>
    <property type="match status" value="1"/>
</dbReference>
<comment type="similarity">
    <text evidence="2">Belongs to the PPR family. P subfamily.</text>
</comment>
<keyword evidence="4" id="KW-0809">Transit peptide</keyword>
<feature type="domain" description="PROP1-like PPR" evidence="8">
    <location>
        <begin position="420"/>
        <end position="546"/>
    </location>
</feature>
<dbReference type="InterPro" id="IPR002885">
    <property type="entry name" value="PPR_rpt"/>
</dbReference>
<feature type="repeat" description="PPR" evidence="6">
    <location>
        <begin position="310"/>
        <end position="344"/>
    </location>
</feature>
<dbReference type="GO" id="GO:0005739">
    <property type="term" value="C:mitochondrion"/>
    <property type="evidence" value="ECO:0007669"/>
    <property type="project" value="UniProtKB-SubCell"/>
</dbReference>
<dbReference type="PROSITE" id="PS51375">
    <property type="entry name" value="PPR"/>
    <property type="match status" value="2"/>
</dbReference>
<evidence type="ECO:0000256" key="6">
    <source>
        <dbReference type="PROSITE-ProRule" id="PRU00708"/>
    </source>
</evidence>
<dbReference type="InterPro" id="IPR033443">
    <property type="entry name" value="PROP1-like_PPR_dom"/>
</dbReference>